<comment type="caution">
    <text evidence="2">The sequence shown here is derived from an EMBL/GenBank/DDBJ whole genome shotgun (WGS) entry which is preliminary data.</text>
</comment>
<keyword evidence="4" id="KW-1185">Reference proteome</keyword>
<accession>A0A0V0TJE3</accession>
<organism evidence="2 4">
    <name type="scientific">Trichinella murrelli</name>
    <dbReference type="NCBI Taxonomy" id="144512"/>
    <lineage>
        <taxon>Eukaryota</taxon>
        <taxon>Metazoa</taxon>
        <taxon>Ecdysozoa</taxon>
        <taxon>Nematoda</taxon>
        <taxon>Enoplea</taxon>
        <taxon>Dorylaimia</taxon>
        <taxon>Trichinellida</taxon>
        <taxon>Trichinellidae</taxon>
        <taxon>Trichinella</taxon>
    </lineage>
</organism>
<proteinExistence type="predicted"/>
<feature type="region of interest" description="Disordered" evidence="1">
    <location>
        <begin position="214"/>
        <end position="235"/>
    </location>
</feature>
<dbReference type="OrthoDB" id="5913839at2759"/>
<dbReference type="Proteomes" id="UP000055048">
    <property type="component" value="Unassembled WGS sequence"/>
</dbReference>
<evidence type="ECO:0000313" key="4">
    <source>
        <dbReference type="Proteomes" id="UP000055048"/>
    </source>
</evidence>
<evidence type="ECO:0000256" key="1">
    <source>
        <dbReference type="SAM" id="MobiDB-lite"/>
    </source>
</evidence>
<evidence type="ECO:0000313" key="2">
    <source>
        <dbReference type="EMBL" id="KRX39078.1"/>
    </source>
</evidence>
<evidence type="ECO:0000313" key="3">
    <source>
        <dbReference type="EMBL" id="KRX39088.1"/>
    </source>
</evidence>
<protein>
    <submittedName>
        <fullName evidence="2">Uncharacterized protein</fullName>
    </submittedName>
</protein>
<gene>
    <name evidence="3" type="ORF">T05_12809</name>
    <name evidence="2" type="ORF">T05_3949</name>
</gene>
<sequence length="235" mass="26580">MVCWPRRTDGNDQRRCDSGDLFCSSGADLSVKRATADAGQRTTTASKLFSKQQPRHALSVVVVCWKRKRNPTNDDDWLSPYRNSAPPLQLNLNTTSLNVVANYSCFATSIPRSMLLGGHPLNDWSMKFNDQVHRLSKLQKNMVHLSRRIGPRQHGLLIDLVNLHDRLRSLTSHFQRNLLHFQRDLSPLIETEKNMLKSTGTHVTNTNAIDNTSFHASTTLTKRTHREESGEGLPA</sequence>
<reference evidence="2 4" key="1">
    <citation type="submission" date="2015-01" db="EMBL/GenBank/DDBJ databases">
        <title>Evolution of Trichinella species and genotypes.</title>
        <authorList>
            <person name="Korhonen P.K."/>
            <person name="Edoardo P."/>
            <person name="Giuseppe L.R."/>
            <person name="Gasser R.B."/>
        </authorList>
    </citation>
    <scope>NUCLEOTIDE SEQUENCE [LARGE SCALE GENOMIC DNA]</scope>
    <source>
        <strain evidence="2">ISS417</strain>
    </source>
</reference>
<dbReference type="EMBL" id="JYDJ01000244">
    <property type="protein sequence ID" value="KRX39088.1"/>
    <property type="molecule type" value="Genomic_DNA"/>
</dbReference>
<dbReference type="AlphaFoldDB" id="A0A0V0TJE3"/>
<dbReference type="EMBL" id="JYDJ01000244">
    <property type="protein sequence ID" value="KRX39078.1"/>
    <property type="molecule type" value="Genomic_DNA"/>
</dbReference>
<name>A0A0V0TJE3_9BILA</name>